<accession>A0ABY4N282</accession>
<dbReference type="InterPro" id="IPR052509">
    <property type="entry name" value="Metal_resp_DNA-bind_regulator"/>
</dbReference>
<feature type="compositionally biased region" description="Basic and acidic residues" evidence="1">
    <location>
        <begin position="97"/>
        <end position="119"/>
    </location>
</feature>
<dbReference type="PANTHER" id="PTHR33169">
    <property type="entry name" value="PADR-FAMILY TRANSCRIPTIONAL REGULATOR"/>
    <property type="match status" value="1"/>
</dbReference>
<evidence type="ECO:0000313" key="3">
    <source>
        <dbReference type="EMBL" id="UQN28201.1"/>
    </source>
</evidence>
<protein>
    <submittedName>
        <fullName evidence="3">PadR family transcriptional regulator</fullName>
    </submittedName>
</protein>
<keyword evidence="4" id="KW-1185">Reference proteome</keyword>
<sequence>MTDLPDVPPEHPSTEPSWPPMWVRALLPTAILASLDGTPLHGYAIAQALGARGFGVPRGGSLYPALAKLEEAGAIEAAWTPGASGPARRQYTLTGAGRDRLARERTQLTDLAEALRPDDTVATSAPATASHIEPARSDPAPAAASTGGTDDHRR</sequence>
<dbReference type="SUPFAM" id="SSF46785">
    <property type="entry name" value="Winged helix' DNA-binding domain"/>
    <property type="match status" value="1"/>
</dbReference>
<dbReference type="Proteomes" id="UP001055868">
    <property type="component" value="Chromosome"/>
</dbReference>
<evidence type="ECO:0000313" key="4">
    <source>
        <dbReference type="Proteomes" id="UP001055868"/>
    </source>
</evidence>
<dbReference type="PANTHER" id="PTHR33169:SF14">
    <property type="entry name" value="TRANSCRIPTIONAL REGULATOR RV3488"/>
    <property type="match status" value="1"/>
</dbReference>
<evidence type="ECO:0000259" key="2">
    <source>
        <dbReference type="Pfam" id="PF03551"/>
    </source>
</evidence>
<proteinExistence type="predicted"/>
<feature type="region of interest" description="Disordered" evidence="1">
    <location>
        <begin position="80"/>
        <end position="154"/>
    </location>
</feature>
<evidence type="ECO:0000256" key="1">
    <source>
        <dbReference type="SAM" id="MobiDB-lite"/>
    </source>
</evidence>
<dbReference type="InterPro" id="IPR036390">
    <property type="entry name" value="WH_DNA-bd_sf"/>
</dbReference>
<dbReference type="RefSeq" id="WP_249477230.1">
    <property type="nucleotide sequence ID" value="NZ_CP097218.1"/>
</dbReference>
<dbReference type="EMBL" id="CP097218">
    <property type="protein sequence ID" value="UQN28201.1"/>
    <property type="molecule type" value="Genomic_DNA"/>
</dbReference>
<organism evidence="3 4">
    <name type="scientific">Brachybacterium kimchii</name>
    <dbReference type="NCBI Taxonomy" id="2942909"/>
    <lineage>
        <taxon>Bacteria</taxon>
        <taxon>Bacillati</taxon>
        <taxon>Actinomycetota</taxon>
        <taxon>Actinomycetes</taxon>
        <taxon>Micrococcales</taxon>
        <taxon>Dermabacteraceae</taxon>
        <taxon>Brachybacterium</taxon>
    </lineage>
</organism>
<dbReference type="InterPro" id="IPR005149">
    <property type="entry name" value="Tscrpt_reg_PadR_N"/>
</dbReference>
<dbReference type="Pfam" id="PF03551">
    <property type="entry name" value="PadR"/>
    <property type="match status" value="1"/>
</dbReference>
<gene>
    <name evidence="3" type="ORF">M4486_11120</name>
</gene>
<name>A0ABY4N282_9MICO</name>
<reference evidence="3" key="1">
    <citation type="submission" date="2022-05" db="EMBL/GenBank/DDBJ databases">
        <title>Genomic analysis of Brachybacterium sp. CBA3104.</title>
        <authorList>
            <person name="Roh S.W."/>
            <person name="Kim Y.B."/>
            <person name="Kim Y."/>
        </authorList>
    </citation>
    <scope>NUCLEOTIDE SEQUENCE</scope>
    <source>
        <strain evidence="3">CBA3104</strain>
    </source>
</reference>
<dbReference type="InterPro" id="IPR036388">
    <property type="entry name" value="WH-like_DNA-bd_sf"/>
</dbReference>
<feature type="domain" description="Transcription regulator PadR N-terminal" evidence="2">
    <location>
        <begin position="31"/>
        <end position="102"/>
    </location>
</feature>
<dbReference type="Gene3D" id="1.10.10.10">
    <property type="entry name" value="Winged helix-like DNA-binding domain superfamily/Winged helix DNA-binding domain"/>
    <property type="match status" value="1"/>
</dbReference>